<evidence type="ECO:0000256" key="6">
    <source>
        <dbReference type="PIRSR" id="PIRSR001430-2"/>
    </source>
</evidence>
<keyword evidence="9" id="KW-0456">Lyase</keyword>
<dbReference type="GO" id="GO:0003723">
    <property type="term" value="F:RNA binding"/>
    <property type="evidence" value="ECO:0007669"/>
    <property type="project" value="InterPro"/>
</dbReference>
<keyword evidence="3 4" id="KW-0413">Isomerase</keyword>
<dbReference type="KEGG" id="arf:AR1Y2_1720"/>
<dbReference type="CDD" id="cd02570">
    <property type="entry name" value="PseudoU_synth_EcTruA"/>
    <property type="match status" value="1"/>
</dbReference>
<dbReference type="FunFam" id="3.30.70.580:FF:000001">
    <property type="entry name" value="tRNA pseudouridine synthase A"/>
    <property type="match status" value="1"/>
</dbReference>
<evidence type="ECO:0000313" key="10">
    <source>
        <dbReference type="Proteomes" id="UP000298653"/>
    </source>
</evidence>
<accession>A0A4P8IH36</accession>
<feature type="domain" description="Pseudouridine synthase I TruA alpha/beta" evidence="8">
    <location>
        <begin position="147"/>
        <end position="248"/>
    </location>
</feature>
<name>A0A4P8IH36_9FIRM</name>
<feature type="domain" description="Pseudouridine synthase I TruA alpha/beta" evidence="8">
    <location>
        <begin position="10"/>
        <end position="105"/>
    </location>
</feature>
<dbReference type="InterPro" id="IPR020094">
    <property type="entry name" value="TruA/RsuA/RluB/E/F_N"/>
</dbReference>
<evidence type="ECO:0000256" key="3">
    <source>
        <dbReference type="ARBA" id="ARBA00023235"/>
    </source>
</evidence>
<dbReference type="PANTHER" id="PTHR11142:SF22">
    <property type="entry name" value="TRNA PSEUDOURIDINE SYNTHASE A 2"/>
    <property type="match status" value="1"/>
</dbReference>
<feature type="binding site" evidence="4 6">
    <location>
        <position position="114"/>
    </location>
    <ligand>
        <name>substrate</name>
    </ligand>
</feature>
<dbReference type="GO" id="GO:0160147">
    <property type="term" value="F:tRNA pseudouridine(38-40) synthase activity"/>
    <property type="evidence" value="ECO:0007669"/>
    <property type="project" value="UniProtKB-EC"/>
</dbReference>
<comment type="catalytic activity">
    <reaction evidence="4 7">
        <text>uridine(38/39/40) in tRNA = pseudouridine(38/39/40) in tRNA</text>
        <dbReference type="Rhea" id="RHEA:22376"/>
        <dbReference type="Rhea" id="RHEA-COMP:10085"/>
        <dbReference type="Rhea" id="RHEA-COMP:10087"/>
        <dbReference type="ChEBI" id="CHEBI:65314"/>
        <dbReference type="ChEBI" id="CHEBI:65315"/>
        <dbReference type="EC" id="5.4.99.12"/>
    </reaction>
</comment>
<evidence type="ECO:0000259" key="8">
    <source>
        <dbReference type="Pfam" id="PF01416"/>
    </source>
</evidence>
<comment type="similarity">
    <text evidence="1 4 7">Belongs to the tRNA pseudouridine synthase TruA family.</text>
</comment>
<evidence type="ECO:0000256" key="7">
    <source>
        <dbReference type="RuleBase" id="RU003792"/>
    </source>
</evidence>
<gene>
    <name evidence="4" type="primary">truA</name>
    <name evidence="9" type="ORF">AR1Y2_1720</name>
</gene>
<dbReference type="EMBL" id="CP040058">
    <property type="protein sequence ID" value="QCP35174.1"/>
    <property type="molecule type" value="Genomic_DNA"/>
</dbReference>
<dbReference type="HAMAP" id="MF_00171">
    <property type="entry name" value="TruA"/>
    <property type="match status" value="1"/>
</dbReference>
<sequence>MRRNIRLNIEYDGTRYQGWQKLGKSSGSNTIQEKLESVLEKMTGEPIQVIGSGRTDAGVHAYGQVANFHTDSELSCRDIQEYLIRYLPSDIGILSADEVSERFHSRLNAKEKTYQYRIAIPGTSHVFERKYLWHIPETLDIGRMEQAASLCVGTHDFLGFSSIKKTKKSTVRTLSSVEIEKNSKEIRITFTGNGFLYNMVRILTGTLAEAGAGSRKPESVLEVFQSKERKDAGVTAPPQGLFLMGVKY</sequence>
<dbReference type="InterPro" id="IPR001406">
    <property type="entry name" value="PsdUridine_synth_TruA"/>
</dbReference>
<dbReference type="GO" id="GO:0016829">
    <property type="term" value="F:lyase activity"/>
    <property type="evidence" value="ECO:0007669"/>
    <property type="project" value="UniProtKB-KW"/>
</dbReference>
<organism evidence="9 10">
    <name type="scientific">Anaerostipes rhamnosivorans</name>
    <dbReference type="NCBI Taxonomy" id="1229621"/>
    <lineage>
        <taxon>Bacteria</taxon>
        <taxon>Bacillati</taxon>
        <taxon>Bacillota</taxon>
        <taxon>Clostridia</taxon>
        <taxon>Lachnospirales</taxon>
        <taxon>Lachnospiraceae</taxon>
        <taxon>Anaerostipes</taxon>
    </lineage>
</organism>
<dbReference type="PIRSF" id="PIRSF001430">
    <property type="entry name" value="tRNA_psdUrid_synth"/>
    <property type="match status" value="1"/>
</dbReference>
<dbReference type="PANTHER" id="PTHR11142">
    <property type="entry name" value="PSEUDOURIDYLATE SYNTHASE"/>
    <property type="match status" value="1"/>
</dbReference>
<dbReference type="Gene3D" id="3.30.70.660">
    <property type="entry name" value="Pseudouridine synthase I, catalytic domain, C-terminal subdomain"/>
    <property type="match status" value="1"/>
</dbReference>
<dbReference type="InterPro" id="IPR020095">
    <property type="entry name" value="PsdUridine_synth_TruA_C"/>
</dbReference>
<feature type="active site" description="Nucleophile" evidence="4 5">
    <location>
        <position position="56"/>
    </location>
</feature>
<dbReference type="SUPFAM" id="SSF55120">
    <property type="entry name" value="Pseudouridine synthase"/>
    <property type="match status" value="1"/>
</dbReference>
<dbReference type="EC" id="5.4.99.12" evidence="4"/>
<dbReference type="GO" id="GO:0031119">
    <property type="term" value="P:tRNA pseudouridine synthesis"/>
    <property type="evidence" value="ECO:0007669"/>
    <property type="project" value="UniProtKB-UniRule"/>
</dbReference>
<comment type="function">
    <text evidence="4">Formation of pseudouridine at positions 38, 39 and 40 in the anticodon stem and loop of transfer RNAs.</text>
</comment>
<keyword evidence="2 4" id="KW-0819">tRNA processing</keyword>
<evidence type="ECO:0000256" key="2">
    <source>
        <dbReference type="ARBA" id="ARBA00022694"/>
    </source>
</evidence>
<dbReference type="NCBIfam" id="TIGR00071">
    <property type="entry name" value="hisT_truA"/>
    <property type="match status" value="1"/>
</dbReference>
<dbReference type="InterPro" id="IPR020097">
    <property type="entry name" value="PsdUridine_synth_TruA_a/b_dom"/>
</dbReference>
<reference evidence="9 10" key="1">
    <citation type="submission" date="2019-05" db="EMBL/GenBank/DDBJ databases">
        <title>Complete genome sequencing of Anaerostipes rhamnosivorans.</title>
        <authorList>
            <person name="Bui T.P.N."/>
            <person name="de Vos W.M."/>
        </authorList>
    </citation>
    <scope>NUCLEOTIDE SEQUENCE [LARGE SCALE GENOMIC DNA]</scope>
    <source>
        <strain evidence="9 10">1y2</strain>
    </source>
</reference>
<protein>
    <recommendedName>
        <fullName evidence="4">tRNA pseudouridine synthase A</fullName>
        <ecNumber evidence="4">5.4.99.12</ecNumber>
    </recommendedName>
    <alternativeName>
        <fullName evidence="4">tRNA pseudouridine(38-40) synthase</fullName>
    </alternativeName>
    <alternativeName>
        <fullName evidence="4">tRNA pseudouridylate synthase I</fullName>
    </alternativeName>
    <alternativeName>
        <fullName evidence="4">tRNA-uridine isomerase I</fullName>
    </alternativeName>
</protein>
<proteinExistence type="inferred from homology"/>
<comment type="subunit">
    <text evidence="4">Homodimer.</text>
</comment>
<evidence type="ECO:0000313" key="9">
    <source>
        <dbReference type="EMBL" id="QCP35174.1"/>
    </source>
</evidence>
<dbReference type="Gene3D" id="3.30.70.580">
    <property type="entry name" value="Pseudouridine synthase I, catalytic domain, N-terminal subdomain"/>
    <property type="match status" value="1"/>
</dbReference>
<dbReference type="Pfam" id="PF01416">
    <property type="entry name" value="PseudoU_synth_1"/>
    <property type="match status" value="2"/>
</dbReference>
<evidence type="ECO:0000256" key="1">
    <source>
        <dbReference type="ARBA" id="ARBA00009375"/>
    </source>
</evidence>
<dbReference type="RefSeq" id="WP_175403621.1">
    <property type="nucleotide sequence ID" value="NZ_CP040058.1"/>
</dbReference>
<keyword evidence="10" id="KW-1185">Reference proteome</keyword>
<dbReference type="InterPro" id="IPR020103">
    <property type="entry name" value="PsdUridine_synth_cat_dom_sf"/>
</dbReference>
<evidence type="ECO:0000256" key="5">
    <source>
        <dbReference type="PIRSR" id="PIRSR001430-1"/>
    </source>
</evidence>
<dbReference type="Proteomes" id="UP000298653">
    <property type="component" value="Chromosome"/>
</dbReference>
<comment type="caution">
    <text evidence="4">Lacks conserved residue(s) required for the propagation of feature annotation.</text>
</comment>
<evidence type="ECO:0000256" key="4">
    <source>
        <dbReference type="HAMAP-Rule" id="MF_00171"/>
    </source>
</evidence>
<dbReference type="AlphaFoldDB" id="A0A4P8IH36"/>